<protein>
    <submittedName>
        <fullName evidence="1">Uncharacterized protein</fullName>
    </submittedName>
</protein>
<evidence type="ECO:0000313" key="2">
    <source>
        <dbReference type="Proteomes" id="UP000007800"/>
    </source>
</evidence>
<dbReference type="InParanoid" id="C5KG37"/>
<feature type="non-terminal residue" evidence="1">
    <location>
        <position position="51"/>
    </location>
</feature>
<organism evidence="2">
    <name type="scientific">Perkinsus marinus (strain ATCC 50983 / TXsc)</name>
    <dbReference type="NCBI Taxonomy" id="423536"/>
    <lineage>
        <taxon>Eukaryota</taxon>
        <taxon>Sar</taxon>
        <taxon>Alveolata</taxon>
        <taxon>Perkinsozoa</taxon>
        <taxon>Perkinsea</taxon>
        <taxon>Perkinsida</taxon>
        <taxon>Perkinsidae</taxon>
        <taxon>Perkinsus</taxon>
    </lineage>
</organism>
<gene>
    <name evidence="1" type="ORF">Pmar_PMAR022162</name>
</gene>
<dbReference type="EMBL" id="GG672897">
    <property type="protein sequence ID" value="EER16556.1"/>
    <property type="molecule type" value="Genomic_DNA"/>
</dbReference>
<sequence length="51" mass="5529">GGTPQLPNSGWLSFERSPPMEYPTYEGCGVTVTVEGVSHDFQLTEDDIGKV</sequence>
<dbReference type="RefSeq" id="XP_002784760.1">
    <property type="nucleotide sequence ID" value="XM_002784714.1"/>
</dbReference>
<proteinExistence type="predicted"/>
<accession>C5KG37</accession>
<reference evidence="1 2" key="1">
    <citation type="submission" date="2008-07" db="EMBL/GenBank/DDBJ databases">
        <authorList>
            <person name="El-Sayed N."/>
            <person name="Caler E."/>
            <person name="Inman J."/>
            <person name="Amedeo P."/>
            <person name="Hass B."/>
            <person name="Wortman J."/>
        </authorList>
    </citation>
    <scope>NUCLEOTIDE SEQUENCE [LARGE SCALE GENOMIC DNA]</scope>
    <source>
        <strain evidence="2">ATCC 50983 / TXsc</strain>
    </source>
</reference>
<dbReference type="GeneID" id="9063640"/>
<evidence type="ECO:0000313" key="1">
    <source>
        <dbReference type="EMBL" id="EER16556.1"/>
    </source>
</evidence>
<name>C5KG37_PERM5</name>
<dbReference type="AlphaFoldDB" id="C5KG37"/>
<keyword evidence="2" id="KW-1185">Reference proteome</keyword>
<feature type="non-terminal residue" evidence="1">
    <location>
        <position position="1"/>
    </location>
</feature>
<dbReference type="Proteomes" id="UP000007800">
    <property type="component" value="Unassembled WGS sequence"/>
</dbReference>